<gene>
    <name evidence="3" type="ORF">GCM10010365_68250</name>
</gene>
<reference evidence="3" key="2">
    <citation type="submission" date="2020-09" db="EMBL/GenBank/DDBJ databases">
        <authorList>
            <person name="Sun Q."/>
            <person name="Ohkuma M."/>
        </authorList>
    </citation>
    <scope>NUCLEOTIDE SEQUENCE</scope>
    <source>
        <strain evidence="3">JCM 4815</strain>
    </source>
</reference>
<keyword evidence="2" id="KW-1133">Transmembrane helix</keyword>
<proteinExistence type="predicted"/>
<reference evidence="3" key="1">
    <citation type="journal article" date="2014" name="Int. J. Syst. Evol. Microbiol.">
        <title>Complete genome sequence of Corynebacterium casei LMG S-19264T (=DSM 44701T), isolated from a smear-ripened cheese.</title>
        <authorList>
            <consortium name="US DOE Joint Genome Institute (JGI-PGF)"/>
            <person name="Walter F."/>
            <person name="Albersmeier A."/>
            <person name="Kalinowski J."/>
            <person name="Ruckert C."/>
        </authorList>
    </citation>
    <scope>NUCLEOTIDE SEQUENCE</scope>
    <source>
        <strain evidence="3">JCM 4815</strain>
    </source>
</reference>
<organism evidence="3 4">
    <name type="scientific">Streptomyces poonensis</name>
    <dbReference type="NCBI Taxonomy" id="68255"/>
    <lineage>
        <taxon>Bacteria</taxon>
        <taxon>Bacillati</taxon>
        <taxon>Actinomycetota</taxon>
        <taxon>Actinomycetes</taxon>
        <taxon>Kitasatosporales</taxon>
        <taxon>Streptomycetaceae</taxon>
        <taxon>Streptomyces</taxon>
    </lineage>
</organism>
<dbReference type="Proteomes" id="UP000622166">
    <property type="component" value="Unassembled WGS sequence"/>
</dbReference>
<evidence type="ECO:0000256" key="1">
    <source>
        <dbReference type="SAM" id="MobiDB-lite"/>
    </source>
</evidence>
<evidence type="ECO:0000256" key="2">
    <source>
        <dbReference type="SAM" id="Phobius"/>
    </source>
</evidence>
<comment type="caution">
    <text evidence="3">The sequence shown here is derived from an EMBL/GenBank/DDBJ whole genome shotgun (WGS) entry which is preliminary data.</text>
</comment>
<name>A0A918Q8I1_9ACTN</name>
<sequence>MPDDRHAARFRPRRGRPGGARAGPGPLMIPVIALHSLVLMLMATTARVRGARAAWGSGPGGAARGGAARGGVVFVGVDLLVGPGAAGVDFTGRPVWSCSPTPRPSS</sequence>
<dbReference type="EMBL" id="BMVW01000020">
    <property type="protein sequence ID" value="GGZ37826.1"/>
    <property type="molecule type" value="Genomic_DNA"/>
</dbReference>
<keyword evidence="2" id="KW-0812">Transmembrane</keyword>
<dbReference type="AlphaFoldDB" id="A0A918Q8I1"/>
<feature type="region of interest" description="Disordered" evidence="1">
    <location>
        <begin position="1"/>
        <end position="25"/>
    </location>
</feature>
<evidence type="ECO:0000313" key="3">
    <source>
        <dbReference type="EMBL" id="GGZ37826.1"/>
    </source>
</evidence>
<keyword evidence="2" id="KW-0472">Membrane</keyword>
<protein>
    <submittedName>
        <fullName evidence="3">Uncharacterized protein</fullName>
    </submittedName>
</protein>
<feature type="transmembrane region" description="Helical" evidence="2">
    <location>
        <begin position="27"/>
        <end position="46"/>
    </location>
</feature>
<accession>A0A918Q8I1</accession>
<evidence type="ECO:0000313" key="4">
    <source>
        <dbReference type="Proteomes" id="UP000622166"/>
    </source>
</evidence>
<keyword evidence="4" id="KW-1185">Reference proteome</keyword>